<feature type="non-terminal residue" evidence="1">
    <location>
        <position position="1"/>
    </location>
</feature>
<name>Q6QVE8_PHAVU</name>
<organism evidence="1">
    <name type="scientific">Phaseolus vulgaris</name>
    <name type="common">Kidney bean</name>
    <name type="synonym">French bean</name>
    <dbReference type="NCBI Taxonomy" id="3885"/>
    <lineage>
        <taxon>Eukaryota</taxon>
        <taxon>Viridiplantae</taxon>
        <taxon>Streptophyta</taxon>
        <taxon>Embryophyta</taxon>
        <taxon>Tracheophyta</taxon>
        <taxon>Spermatophyta</taxon>
        <taxon>Magnoliopsida</taxon>
        <taxon>eudicotyledons</taxon>
        <taxon>Gunneridae</taxon>
        <taxon>Pentapetalae</taxon>
        <taxon>rosids</taxon>
        <taxon>fabids</taxon>
        <taxon>Fabales</taxon>
        <taxon>Fabaceae</taxon>
        <taxon>Papilionoideae</taxon>
        <taxon>50 kb inversion clade</taxon>
        <taxon>NPAAA clade</taxon>
        <taxon>indigoferoid/millettioid clade</taxon>
        <taxon>Phaseoleae</taxon>
        <taxon>Phaseolus</taxon>
    </lineage>
</organism>
<protein>
    <submittedName>
        <fullName evidence="1">Ribonuclease H</fullName>
    </submittedName>
</protein>
<proteinExistence type="predicted"/>
<dbReference type="EMBL" id="AY524251">
    <property type="protein sequence ID" value="AAS18548.1"/>
    <property type="molecule type" value="Genomic_DNA"/>
</dbReference>
<evidence type="ECO:0000313" key="1">
    <source>
        <dbReference type="EMBL" id="AAS18548.1"/>
    </source>
</evidence>
<reference evidence="1" key="1">
    <citation type="journal article" date="2004" name="Genome">
        <title>Isolation and characterization of RNase LTR sequences of Ty1-copia retrotransposons in common bean (Phaseolus vulgaris L).</title>
        <authorList>
            <person name="Galindo L.M."/>
            <person name="Gaitan-Solis E."/>
            <person name="Baccam P."/>
            <person name="Tohme J."/>
        </authorList>
    </citation>
    <scope>NUCLEOTIDE SEQUENCE</scope>
</reference>
<accession>Q6QVE8</accession>
<dbReference type="AlphaFoldDB" id="Q6QVE8"/>
<sequence>ADIFTKPLAKDRFNFLLNELGIINVNCASQ</sequence>
<gene>
    <name evidence="1" type="primary">RNase H</name>
</gene>